<name>A0A3D9IRS2_9BACL</name>
<dbReference type="Pfam" id="PF00149">
    <property type="entry name" value="Metallophos"/>
    <property type="match status" value="1"/>
</dbReference>
<comment type="caution">
    <text evidence="2">The sequence shown here is derived from an EMBL/GenBank/DDBJ whole genome shotgun (WGS) entry which is preliminary data.</text>
</comment>
<dbReference type="Gene3D" id="3.60.21.10">
    <property type="match status" value="1"/>
</dbReference>
<accession>A0A3D9IRS2</accession>
<keyword evidence="3" id="KW-1185">Reference proteome</keyword>
<proteinExistence type="predicted"/>
<dbReference type="RefSeq" id="WP_116063232.1">
    <property type="nucleotide sequence ID" value="NZ_QRDZ01000022.1"/>
</dbReference>
<dbReference type="EMBL" id="QRDZ01000022">
    <property type="protein sequence ID" value="RED64501.1"/>
    <property type="molecule type" value="Genomic_DNA"/>
</dbReference>
<dbReference type="InterPro" id="IPR004843">
    <property type="entry name" value="Calcineurin-like_PHP"/>
</dbReference>
<reference evidence="2 3" key="1">
    <citation type="submission" date="2018-07" db="EMBL/GenBank/DDBJ databases">
        <title>Genomic Encyclopedia of Type Strains, Phase III (KMG-III): the genomes of soil and plant-associated and newly described type strains.</title>
        <authorList>
            <person name="Whitman W."/>
        </authorList>
    </citation>
    <scope>NUCLEOTIDE SEQUENCE [LARGE SCALE GENOMIC DNA]</scope>
    <source>
        <strain evidence="2 3">CECT 7287</strain>
    </source>
</reference>
<dbReference type="InterPro" id="IPR011230">
    <property type="entry name" value="PAP14/16/28/29"/>
</dbReference>
<evidence type="ECO:0000313" key="3">
    <source>
        <dbReference type="Proteomes" id="UP000256977"/>
    </source>
</evidence>
<dbReference type="CDD" id="cd07383">
    <property type="entry name" value="MPP_Dcr2"/>
    <property type="match status" value="1"/>
</dbReference>
<dbReference type="OrthoDB" id="9816081at2"/>
<dbReference type="PIRSF" id="PIRSF030250">
    <property type="entry name" value="Ptase_At2g46880"/>
    <property type="match status" value="1"/>
</dbReference>
<protein>
    <submittedName>
        <fullName evidence="2">Calcineurin-like phosphoesterase family protein</fullName>
    </submittedName>
</protein>
<feature type="domain" description="Calcineurin-like phosphoesterase" evidence="1">
    <location>
        <begin position="14"/>
        <end position="242"/>
    </location>
</feature>
<dbReference type="Proteomes" id="UP000256977">
    <property type="component" value="Unassembled WGS sequence"/>
</dbReference>
<dbReference type="PANTHER" id="PTHR32440">
    <property type="entry name" value="PHOSPHATASE DCR2-RELATED-RELATED"/>
    <property type="match status" value="1"/>
</dbReference>
<dbReference type="AlphaFoldDB" id="A0A3D9IRS2"/>
<dbReference type="InterPro" id="IPR029052">
    <property type="entry name" value="Metallo-depent_PP-like"/>
</dbReference>
<gene>
    <name evidence="2" type="ORF">DFP98_12253</name>
</gene>
<dbReference type="GO" id="GO:0005737">
    <property type="term" value="C:cytoplasm"/>
    <property type="evidence" value="ECO:0007669"/>
    <property type="project" value="TreeGrafter"/>
</dbReference>
<organism evidence="2 3">
    <name type="scientific">Cohnella phaseoli</name>
    <dbReference type="NCBI Taxonomy" id="456490"/>
    <lineage>
        <taxon>Bacteria</taxon>
        <taxon>Bacillati</taxon>
        <taxon>Bacillota</taxon>
        <taxon>Bacilli</taxon>
        <taxon>Bacillales</taxon>
        <taxon>Paenibacillaceae</taxon>
        <taxon>Cohnella</taxon>
    </lineage>
</organism>
<dbReference type="GO" id="GO:0016788">
    <property type="term" value="F:hydrolase activity, acting on ester bonds"/>
    <property type="evidence" value="ECO:0007669"/>
    <property type="project" value="TreeGrafter"/>
</dbReference>
<evidence type="ECO:0000259" key="1">
    <source>
        <dbReference type="Pfam" id="PF00149"/>
    </source>
</evidence>
<dbReference type="SUPFAM" id="SSF56300">
    <property type="entry name" value="Metallo-dependent phosphatases"/>
    <property type="match status" value="1"/>
</dbReference>
<sequence>MEQGLRFREDGTFTVVQFTDLHWKNGDEQDRRTRALMDAVLEAERPDLVVFTGDLISGEECTDPRRSLSEAIDAAESRSIPWAAVFGNHDAEGSVSRAELLDFLLEQKHNLTQHTDGISGFGNYMLEIQGGRGKAGAALYFLDSGDYSPVGHIEGYDWIRRDQIEWYAGASEALTARNGGAPLPALAFFHIPLPEYNEVWEKQVCYGSKLERVCSPLVNSGMFAALVEAGDVMGTFVGHDHINDYWGELHGIRLCYGRATGYNTYGQEGFQHGARIIRLREGERTFDSWLRLDDGTVIAEQDKHLPGA</sequence>
<evidence type="ECO:0000313" key="2">
    <source>
        <dbReference type="EMBL" id="RED64501.1"/>
    </source>
</evidence>